<dbReference type="AlphaFoldDB" id="A0AA88YHR1"/>
<name>A0AA88YHR1_PINIB</name>
<evidence type="ECO:0000256" key="2">
    <source>
        <dbReference type="ARBA" id="ARBA00022741"/>
    </source>
</evidence>
<dbReference type="SUPFAM" id="SSF53067">
    <property type="entry name" value="Actin-like ATPase domain"/>
    <property type="match status" value="2"/>
</dbReference>
<organism evidence="4 5">
    <name type="scientific">Pinctada imbricata</name>
    <name type="common">Atlantic pearl-oyster</name>
    <name type="synonym">Pinctada martensii</name>
    <dbReference type="NCBI Taxonomy" id="66713"/>
    <lineage>
        <taxon>Eukaryota</taxon>
        <taxon>Metazoa</taxon>
        <taxon>Spiralia</taxon>
        <taxon>Lophotrochozoa</taxon>
        <taxon>Mollusca</taxon>
        <taxon>Bivalvia</taxon>
        <taxon>Autobranchia</taxon>
        <taxon>Pteriomorphia</taxon>
        <taxon>Pterioida</taxon>
        <taxon>Pterioidea</taxon>
        <taxon>Pteriidae</taxon>
        <taxon>Pinctada</taxon>
    </lineage>
</organism>
<keyword evidence="3" id="KW-0067">ATP-binding</keyword>
<gene>
    <name evidence="4" type="ORF">FSP39_007193</name>
</gene>
<reference evidence="4" key="1">
    <citation type="submission" date="2019-08" db="EMBL/GenBank/DDBJ databases">
        <title>The improved chromosome-level genome for the pearl oyster Pinctada fucata martensii using PacBio sequencing and Hi-C.</title>
        <authorList>
            <person name="Zheng Z."/>
        </authorList>
    </citation>
    <scope>NUCLEOTIDE SEQUENCE</scope>
    <source>
        <strain evidence="4">ZZ-2019</strain>
        <tissue evidence="4">Adductor muscle</tissue>
    </source>
</reference>
<dbReference type="InterPro" id="IPR043129">
    <property type="entry name" value="ATPase_NBD"/>
</dbReference>
<dbReference type="GO" id="GO:0140662">
    <property type="term" value="F:ATP-dependent protein folding chaperone"/>
    <property type="evidence" value="ECO:0007669"/>
    <property type="project" value="InterPro"/>
</dbReference>
<dbReference type="CDD" id="cd10229">
    <property type="entry name" value="ASKHA_NBD_HSP70_HSPA12"/>
    <property type="match status" value="1"/>
</dbReference>
<evidence type="ECO:0000256" key="3">
    <source>
        <dbReference type="ARBA" id="ARBA00022840"/>
    </source>
</evidence>
<sequence length="588" mass="66120">MAHAIPQEQHLMVAAIDFGTTYSGYAFSFRHDFEADPLKVSANNWTAGSAGLVSLKTPTTVLLNDKEEFEAFGYEAEDKYTELADDDAHGGYHYFRRFKMMLFDPKIRLTRHTTIKSLTGSSLKAIDVFAHAIRYLKKHLTDTLETRATGVLDGDIHWVLTVPAIWDDPAKQFMREAAEMAGITCGQLTICLEPEAASMYCKYLPIEKMSGTEDGFAAFRPGRKYLVLDAGGGTVDITVHEVQKDQTLKELDKASGGAWGGTRVDQSFKEMMEELVTPAIMEQFALKHTADYIDMFRDFETKKRNVKEDSSAKITLKIPISLTELFEEETEEEISDAIKKSKYKKEISWVGDKLRISKDCFKGFFDAACNGIVSHVQKLLDNKNVRGTDNILMVGGFSESPLLQQTVRQAFPQCRIIIPQEPGLAVLKGAVLFGHKPKTISSRVAKFTYGVETYTNFDRHKHREEKKKIVEGKEKCADSFDKHVTCGDELTVDDIQSRKTYYPLYADQKKLSFKVFASSENDPTYTDDYGCRYLGTLTMDISDTTGKDREVEASLSFGGTELHVEAKETKKGKINVKTARFDFLDGEP</sequence>
<dbReference type="Proteomes" id="UP001186944">
    <property type="component" value="Unassembled WGS sequence"/>
</dbReference>
<evidence type="ECO:0000313" key="5">
    <source>
        <dbReference type="Proteomes" id="UP001186944"/>
    </source>
</evidence>
<evidence type="ECO:0000256" key="1">
    <source>
        <dbReference type="ARBA" id="ARBA00007381"/>
    </source>
</evidence>
<keyword evidence="2" id="KW-0547">Nucleotide-binding</keyword>
<dbReference type="InterPro" id="IPR013126">
    <property type="entry name" value="Hsp_70_fam"/>
</dbReference>
<dbReference type="PANTHER" id="PTHR14187:SF5">
    <property type="entry name" value="HEAT SHOCK 70 KDA PROTEIN 12A"/>
    <property type="match status" value="1"/>
</dbReference>
<dbReference type="PANTHER" id="PTHR14187">
    <property type="entry name" value="ALPHA KINASE/ELONGATION FACTOR 2 KINASE"/>
    <property type="match status" value="1"/>
</dbReference>
<dbReference type="Gene3D" id="3.30.420.40">
    <property type="match status" value="2"/>
</dbReference>
<keyword evidence="5" id="KW-1185">Reference proteome</keyword>
<comment type="similarity">
    <text evidence="1">Belongs to the heat shock protein 70 family.</text>
</comment>
<proteinExistence type="inferred from homology"/>
<dbReference type="GO" id="GO:0005524">
    <property type="term" value="F:ATP binding"/>
    <property type="evidence" value="ECO:0007669"/>
    <property type="project" value="UniProtKB-KW"/>
</dbReference>
<protein>
    <submittedName>
        <fullName evidence="4">Uncharacterized protein</fullName>
    </submittedName>
</protein>
<dbReference type="Pfam" id="PF00012">
    <property type="entry name" value="HSP70"/>
    <property type="match status" value="1"/>
</dbReference>
<accession>A0AA88YHR1</accession>
<comment type="caution">
    <text evidence="4">The sequence shown here is derived from an EMBL/GenBank/DDBJ whole genome shotgun (WGS) entry which is preliminary data.</text>
</comment>
<evidence type="ECO:0000313" key="4">
    <source>
        <dbReference type="EMBL" id="KAK3099628.1"/>
    </source>
</evidence>
<dbReference type="EMBL" id="VSWD01000006">
    <property type="protein sequence ID" value="KAK3099628.1"/>
    <property type="molecule type" value="Genomic_DNA"/>
</dbReference>